<evidence type="ECO:0000313" key="7">
    <source>
        <dbReference type="Proteomes" id="UP000472573"/>
    </source>
</evidence>
<dbReference type="GO" id="GO:0005829">
    <property type="term" value="C:cytosol"/>
    <property type="evidence" value="ECO:0007669"/>
    <property type="project" value="TreeGrafter"/>
</dbReference>
<dbReference type="Proteomes" id="UP000743107">
    <property type="component" value="Unassembled WGS sequence"/>
</dbReference>
<reference evidence="5 8" key="6">
    <citation type="submission" date="2023-02" db="EMBL/GenBank/DDBJ databases">
        <title>Comparative genomics and fermentation flavor characterization of five lactic acid bacteria reveal flavor biosynthesis metabolic pathways in fermented muskmelon puree.</title>
        <authorList>
            <person name="Yuan L."/>
            <person name="Li M."/>
            <person name="Xu X."/>
            <person name="Lao F."/>
            <person name="Wu J."/>
        </authorList>
    </citation>
    <scope>NUCLEOTIDE SEQUENCE [LARGE SCALE GENOMIC DNA]</scope>
    <source>
        <strain evidence="5 8">Ca-4</strain>
    </source>
</reference>
<dbReference type="EMBL" id="JADOFP010000001">
    <property type="protein sequence ID" value="MBF7114146.1"/>
    <property type="molecule type" value="Genomic_DNA"/>
</dbReference>
<dbReference type="EMBL" id="JADOFV010000002">
    <property type="protein sequence ID" value="MBF7127002.1"/>
    <property type="molecule type" value="Genomic_DNA"/>
</dbReference>
<dbReference type="PROSITE" id="PS51197">
    <property type="entry name" value="HTH_RRF2_2"/>
    <property type="match status" value="1"/>
</dbReference>
<dbReference type="Proteomes" id="UP000196118">
    <property type="component" value="Chromosome"/>
</dbReference>
<dbReference type="SUPFAM" id="SSF46785">
    <property type="entry name" value="Winged helix' DNA-binding domain"/>
    <property type="match status" value="1"/>
</dbReference>
<reference evidence="1 6" key="1">
    <citation type="submission" date="2017-05" db="EMBL/GenBank/DDBJ databases">
        <title>Genome sequence of Pediococcus pentosaceus strain SRCM100892.</title>
        <authorList>
            <person name="Cho S.H."/>
        </authorList>
    </citation>
    <scope>NUCLEOTIDE SEQUENCE [LARGE SCALE GENOMIC DNA]</scope>
    <source>
        <strain evidence="1 6">SRCM100892</strain>
    </source>
</reference>
<dbReference type="AlphaFoldDB" id="A0A1Y0VT87"/>
<sequence>MKYSYKLSDAIHILTYLIIYKDGDLSSKTIADSIESNASTVRNLMSDLRSAGLITTKVGSASPALNARPSEISILDVYKAVDMDHNLLHIDPKTNPQCVVGGSIQDVLDDAYAEIQQSAFQKMDEITIADITEGILQRQQQD</sequence>
<dbReference type="InterPro" id="IPR036388">
    <property type="entry name" value="WH-like_DNA-bd_sf"/>
</dbReference>
<dbReference type="EMBL" id="CP118739">
    <property type="protein sequence ID" value="WEA56558.1"/>
    <property type="molecule type" value="Genomic_DNA"/>
</dbReference>
<reference evidence="3" key="5">
    <citation type="submission" date="2020-11" db="EMBL/GenBank/DDBJ databases">
        <title>Antibiotic susceptibility profiles of Pediococcus pentosaceus from various origins and their implications for the safety assessment of strains with food-technology applications.</title>
        <authorList>
            <person name="Shani N."/>
            <person name="Oberhaensli S."/>
            <person name="Arias E."/>
        </authorList>
    </citation>
    <scope>NUCLEOTIDE SEQUENCE</scope>
    <source>
        <strain evidence="4">FAM 19164</strain>
        <strain evidence="3">FAM 24207</strain>
    </source>
</reference>
<evidence type="ECO:0000313" key="4">
    <source>
        <dbReference type="EMBL" id="MBF7127002.1"/>
    </source>
</evidence>
<dbReference type="Gene3D" id="1.10.10.10">
    <property type="entry name" value="Winged helix-like DNA-binding domain superfamily/Winged helix DNA-binding domain"/>
    <property type="match status" value="1"/>
</dbReference>
<protein>
    <submittedName>
        <fullName evidence="1 2">Transcriptional regulator</fullName>
    </submittedName>
    <submittedName>
        <fullName evidence="3">Rrf2 family transcriptional regulator</fullName>
    </submittedName>
</protein>
<gene>
    <name evidence="2" type="ORF">GBO79_03950</name>
    <name evidence="3" type="ORF">ITQ90_01110</name>
    <name evidence="4" type="ORF">ITQ97_04125</name>
    <name evidence="5" type="ORF">PWB86_04980</name>
    <name evidence="1" type="ORF">S100892_00233</name>
</gene>
<dbReference type="InterPro" id="IPR036390">
    <property type="entry name" value="WH_DNA-bd_sf"/>
</dbReference>
<reference evidence="7" key="4">
    <citation type="submission" date="2020-03" db="EMBL/GenBank/DDBJ databases">
        <title>SpeciesPrimer: A bioinformatics pipeline dedicated to the design of qPCR primers for the quantification of bacterial species.</title>
        <authorList>
            <person name="Dreier M."/>
            <person name="Berthoud H."/>
            <person name="Shani N."/>
            <person name="Wechsler D."/>
            <person name="Junier P."/>
        </authorList>
    </citation>
    <scope>NUCLEOTIDE SEQUENCE [LARGE SCALE GENOMIC DNA]</scope>
    <source>
        <strain evidence="7">FAM13073</strain>
    </source>
</reference>
<evidence type="ECO:0000313" key="1">
    <source>
        <dbReference type="EMBL" id="ARW18838.1"/>
    </source>
</evidence>
<evidence type="ECO:0000313" key="3">
    <source>
        <dbReference type="EMBL" id="MBF7114146.1"/>
    </source>
</evidence>
<reference evidence="2" key="3">
    <citation type="submission" date="2019-12" db="EMBL/GenBank/DDBJ databases">
        <title>SpeciesPrimer: A bioinformatics pipeline dedicated to the design of qPCR primers for the quantification of bacterial species.</title>
        <authorList>
            <person name="Dreier M."/>
            <person name="Berthoud H."/>
            <person name="Shani N."/>
            <person name="Wechsler D."/>
            <person name="Junier P."/>
        </authorList>
    </citation>
    <scope>NUCLEOTIDE SEQUENCE</scope>
    <source>
        <strain evidence="2">FAM13073</strain>
    </source>
</reference>
<proteinExistence type="predicted"/>
<dbReference type="PANTHER" id="PTHR33221">
    <property type="entry name" value="WINGED HELIX-TURN-HELIX TRANSCRIPTIONAL REGULATOR, RRF2 FAMILY"/>
    <property type="match status" value="1"/>
</dbReference>
<dbReference type="PANTHER" id="PTHR33221:SF15">
    <property type="entry name" value="HTH-TYPE TRANSCRIPTIONAL REGULATOR YWGB-RELATED"/>
    <property type="match status" value="1"/>
</dbReference>
<evidence type="ECO:0000313" key="2">
    <source>
        <dbReference type="EMBL" id="KAF0414033.1"/>
    </source>
</evidence>
<dbReference type="Proteomes" id="UP001194632">
    <property type="component" value="Unassembled WGS sequence"/>
</dbReference>
<dbReference type="RefSeq" id="WP_023440848.1">
    <property type="nucleotide sequence ID" value="NZ_BEWQ01000001.1"/>
</dbReference>
<reference evidence="2 7" key="2">
    <citation type="submission" date="2019-10" db="EMBL/GenBank/DDBJ databases">
        <authorList>
            <person name="Irmler S."/>
            <person name="Berthoud H."/>
            <person name="Roetschi A."/>
            <person name="Arias E."/>
            <person name="Shani N."/>
            <person name="Wuethrich D."/>
            <person name="Bruggmann R."/>
        </authorList>
    </citation>
    <scope>NUCLEOTIDE SEQUENCE [LARGE SCALE GENOMIC DNA]</scope>
    <source>
        <strain evidence="2 7">FAM13073</strain>
    </source>
</reference>
<dbReference type="Proteomes" id="UP001214131">
    <property type="component" value="Chromosome"/>
</dbReference>
<evidence type="ECO:0000313" key="5">
    <source>
        <dbReference type="EMBL" id="WEA56558.1"/>
    </source>
</evidence>
<dbReference type="Proteomes" id="UP000472573">
    <property type="component" value="Unassembled WGS sequence"/>
</dbReference>
<keyword evidence="7" id="KW-1185">Reference proteome</keyword>
<dbReference type="InterPro" id="IPR000944">
    <property type="entry name" value="Tscrpt_reg_Rrf2"/>
</dbReference>
<organism evidence="1 6">
    <name type="scientific">Pediococcus pentosaceus</name>
    <dbReference type="NCBI Taxonomy" id="1255"/>
    <lineage>
        <taxon>Bacteria</taxon>
        <taxon>Bacillati</taxon>
        <taxon>Bacillota</taxon>
        <taxon>Bacilli</taxon>
        <taxon>Lactobacillales</taxon>
        <taxon>Lactobacillaceae</taxon>
        <taxon>Pediococcus</taxon>
    </lineage>
</organism>
<dbReference type="EMBL" id="WENB01000002">
    <property type="protein sequence ID" value="KAF0414033.1"/>
    <property type="molecule type" value="Genomic_DNA"/>
</dbReference>
<accession>A0A1Y0VT87</accession>
<accession>A0A8G0ZKZ1</accession>
<dbReference type="Pfam" id="PF02082">
    <property type="entry name" value="Rrf2"/>
    <property type="match status" value="1"/>
</dbReference>
<dbReference type="GO" id="GO:0003700">
    <property type="term" value="F:DNA-binding transcription factor activity"/>
    <property type="evidence" value="ECO:0007669"/>
    <property type="project" value="TreeGrafter"/>
</dbReference>
<evidence type="ECO:0000313" key="8">
    <source>
        <dbReference type="Proteomes" id="UP001214131"/>
    </source>
</evidence>
<name>A0A1Y0VT87_PEDPE</name>
<dbReference type="EMBL" id="CP021474">
    <property type="protein sequence ID" value="ARW18838.1"/>
    <property type="molecule type" value="Genomic_DNA"/>
</dbReference>
<evidence type="ECO:0000313" key="6">
    <source>
        <dbReference type="Proteomes" id="UP000196118"/>
    </source>
</evidence>